<dbReference type="EMBL" id="QGKY02001250">
    <property type="protein sequence ID" value="KAF2561292.1"/>
    <property type="molecule type" value="Genomic_DNA"/>
</dbReference>
<accession>A0A8S9HWV3</accession>
<dbReference type="AlphaFoldDB" id="A0A8S9HWV3"/>
<comment type="caution">
    <text evidence="1">The sequence shown here is derived from an EMBL/GenBank/DDBJ whole genome shotgun (WGS) entry which is preliminary data.</text>
</comment>
<evidence type="ECO:0000313" key="1">
    <source>
        <dbReference type="EMBL" id="KAF2561292.1"/>
    </source>
</evidence>
<proteinExistence type="predicted"/>
<name>A0A8S9HWV3_BRACR</name>
<protein>
    <submittedName>
        <fullName evidence="1">Uncharacterized protein</fullName>
    </submittedName>
</protein>
<gene>
    <name evidence="1" type="ORF">F2Q70_00017015</name>
</gene>
<organism evidence="1">
    <name type="scientific">Brassica cretica</name>
    <name type="common">Mustard</name>
    <dbReference type="NCBI Taxonomy" id="69181"/>
    <lineage>
        <taxon>Eukaryota</taxon>
        <taxon>Viridiplantae</taxon>
        <taxon>Streptophyta</taxon>
        <taxon>Embryophyta</taxon>
        <taxon>Tracheophyta</taxon>
        <taxon>Spermatophyta</taxon>
        <taxon>Magnoliopsida</taxon>
        <taxon>eudicotyledons</taxon>
        <taxon>Gunneridae</taxon>
        <taxon>Pentapetalae</taxon>
        <taxon>rosids</taxon>
        <taxon>malvids</taxon>
        <taxon>Brassicales</taxon>
        <taxon>Brassicaceae</taxon>
        <taxon>Brassiceae</taxon>
        <taxon>Brassica</taxon>
    </lineage>
</organism>
<sequence>MYGRFGDPVPNRLLQSFPASVELYGHEISFKWKTSENGNVHQHIFGSSFLMEFIEGGPLKAKPMMKIATDDEYDYENMIR</sequence>
<reference evidence="1" key="1">
    <citation type="submission" date="2019-12" db="EMBL/GenBank/DDBJ databases">
        <title>Genome sequencing and annotation of Brassica cretica.</title>
        <authorList>
            <person name="Studholme D.J."/>
            <person name="Sarris P.F."/>
        </authorList>
    </citation>
    <scope>NUCLEOTIDE SEQUENCE</scope>
    <source>
        <strain evidence="1">PFS-102/07</strain>
        <tissue evidence="1">Leaf</tissue>
    </source>
</reference>